<evidence type="ECO:0000256" key="1">
    <source>
        <dbReference type="SAM" id="Phobius"/>
    </source>
</evidence>
<dbReference type="RefSeq" id="WP_015858758.1">
    <property type="nucleotide sequence ID" value="NC_012804.1"/>
</dbReference>
<dbReference type="Proteomes" id="UP000001488">
    <property type="component" value="Chromosome"/>
</dbReference>
<dbReference type="AlphaFoldDB" id="C5A5Y3"/>
<keyword evidence="3" id="KW-1185">Reference proteome</keyword>
<gene>
    <name evidence="2" type="ordered locus">TGAM_1143</name>
</gene>
<feature type="transmembrane region" description="Helical" evidence="1">
    <location>
        <begin position="128"/>
        <end position="148"/>
    </location>
</feature>
<evidence type="ECO:0000313" key="3">
    <source>
        <dbReference type="Proteomes" id="UP000001488"/>
    </source>
</evidence>
<organism evidence="2 3">
    <name type="scientific">Thermococcus gammatolerans (strain DSM 15229 / JCM 11827 / EJ3)</name>
    <dbReference type="NCBI Taxonomy" id="593117"/>
    <lineage>
        <taxon>Archaea</taxon>
        <taxon>Methanobacteriati</taxon>
        <taxon>Methanobacteriota</taxon>
        <taxon>Thermococci</taxon>
        <taxon>Thermococcales</taxon>
        <taxon>Thermococcaceae</taxon>
        <taxon>Thermococcus</taxon>
    </lineage>
</organism>
<dbReference type="OrthoDB" id="102568at2157"/>
<dbReference type="STRING" id="593117.TGAM_1143"/>
<protein>
    <submittedName>
        <fullName evidence="2">Uncharacterized protein</fullName>
    </submittedName>
</protein>
<dbReference type="EMBL" id="CP001398">
    <property type="protein sequence ID" value="ACS33645.1"/>
    <property type="molecule type" value="Genomic_DNA"/>
</dbReference>
<dbReference type="PaxDb" id="593117-TGAM_1143"/>
<dbReference type="PATRIC" id="fig|593117.10.peg.1142"/>
<dbReference type="HOGENOM" id="CLU_1292091_0_0_2"/>
<evidence type="ECO:0000313" key="2">
    <source>
        <dbReference type="EMBL" id="ACS33645.1"/>
    </source>
</evidence>
<dbReference type="eggNOG" id="arCOG10058">
    <property type="taxonomic scope" value="Archaea"/>
</dbReference>
<proteinExistence type="predicted"/>
<name>C5A5Y3_THEGJ</name>
<keyword evidence="1" id="KW-1133">Transmembrane helix</keyword>
<feature type="transmembrane region" description="Helical" evidence="1">
    <location>
        <begin position="154"/>
        <end position="172"/>
    </location>
</feature>
<reference evidence="2 3" key="1">
    <citation type="journal article" date="2007" name="Genome Biol.">
        <title>Genome analysis and genome-wide proteomics of Thermococcus gammatolerans, the most radioresistant organism known amongst the Archaea.</title>
        <authorList>
            <person name="Zivanovic Y."/>
            <person name="Armengaud J."/>
            <person name="Lagorce A."/>
            <person name="Leplat C."/>
            <person name="Guerin P."/>
            <person name="Dutertre M."/>
            <person name="Anthouard V."/>
            <person name="Forterre P."/>
            <person name="Wincker P."/>
            <person name="Confalonieri F."/>
        </authorList>
    </citation>
    <scope>NUCLEOTIDE SEQUENCE [LARGE SCALE GENOMIC DNA]</scope>
    <source>
        <strain evidence="3">DSM 15229 / JCM 11827 / EJ3</strain>
    </source>
</reference>
<dbReference type="KEGG" id="tga:TGAM_1143"/>
<keyword evidence="1" id="KW-0812">Transmembrane</keyword>
<dbReference type="GeneID" id="7988530"/>
<accession>C5A5Y3</accession>
<keyword evidence="1" id="KW-0472">Membrane</keyword>
<sequence>MRKKILTATTYFDTGTWLTYVLFRGNPSELSREIENALSRMEIRYNRLVDPDCYSLTAYVAEHFGESVLLIEIRGDTGKVFYVVPALSKMEFKNLRPEFELRFMVTKRAGLEALVGYICRGKITKRHAYRSAASFVVSMLAGFLSSALGERFGAFAQFLVGLLVLFAVLFLLEYPLSVLSLKGVKTVEEKRKVKVLVVRKSGDLPKSDMKLKEEN</sequence>